<name>A0A0G1B3Z7_9BACT</name>
<proteinExistence type="predicted"/>
<dbReference type="NCBIfam" id="TIGR01987">
    <property type="entry name" value="HI0074"/>
    <property type="match status" value="1"/>
</dbReference>
<accession>A0A0G1B3Z7</accession>
<dbReference type="Gene3D" id="1.20.120.330">
    <property type="entry name" value="Nucleotidyltransferases domain 2"/>
    <property type="match status" value="1"/>
</dbReference>
<keyword evidence="1" id="KW-0808">Transferase</keyword>
<reference evidence="1 2" key="1">
    <citation type="journal article" date="2015" name="Nature">
        <title>rRNA introns, odd ribosomes, and small enigmatic genomes across a large radiation of phyla.</title>
        <authorList>
            <person name="Brown C.T."/>
            <person name="Hug L.A."/>
            <person name="Thomas B.C."/>
            <person name="Sharon I."/>
            <person name="Castelle C.J."/>
            <person name="Singh A."/>
            <person name="Wilkins M.J."/>
            <person name="Williams K.H."/>
            <person name="Banfield J.F."/>
        </authorList>
    </citation>
    <scope>NUCLEOTIDE SEQUENCE [LARGE SCALE GENOMIC DNA]</scope>
</reference>
<evidence type="ECO:0000313" key="1">
    <source>
        <dbReference type="EMBL" id="KKS32248.1"/>
    </source>
</evidence>
<dbReference type="Pfam" id="PF08780">
    <property type="entry name" value="NTase_sub_bind"/>
    <property type="match status" value="1"/>
</dbReference>
<protein>
    <submittedName>
        <fullName evidence="1">Nucleotidyltransferase substrate binding protein, HI0074 family</fullName>
    </submittedName>
</protein>
<gene>
    <name evidence="1" type="ORF">UU93_C0008G0010</name>
</gene>
<organism evidence="1 2">
    <name type="scientific">Candidatus Amesbacteria bacterium GW2011_GWA2_42_12</name>
    <dbReference type="NCBI Taxonomy" id="1618356"/>
    <lineage>
        <taxon>Bacteria</taxon>
        <taxon>Candidatus Amesiibacteriota</taxon>
    </lineage>
</organism>
<dbReference type="InterPro" id="IPR010235">
    <property type="entry name" value="HepT"/>
</dbReference>
<evidence type="ECO:0000313" key="2">
    <source>
        <dbReference type="Proteomes" id="UP000034160"/>
    </source>
</evidence>
<sequence>MNKFEEVKSQFEQALIRLEEALAQPKNDFMRDSCIQRFEFTLDLAWKTVQIYLKDVHGIDCNSPKTCFREAFRVDLIEYDDFWIEMVDKRNETVHTYVQELAEKVYEVLPHTVTLFHQLLAKLTH</sequence>
<comment type="caution">
    <text evidence="1">The sequence shown here is derived from an EMBL/GenBank/DDBJ whole genome shotgun (WGS) entry which is preliminary data.</text>
</comment>
<dbReference type="STRING" id="1618356.UU93_C0008G0010"/>
<dbReference type="AlphaFoldDB" id="A0A0G1B3Z7"/>
<dbReference type="GO" id="GO:0016740">
    <property type="term" value="F:transferase activity"/>
    <property type="evidence" value="ECO:0007669"/>
    <property type="project" value="UniProtKB-KW"/>
</dbReference>
<dbReference type="EMBL" id="LCCN01000008">
    <property type="protein sequence ID" value="KKS32248.1"/>
    <property type="molecule type" value="Genomic_DNA"/>
</dbReference>
<dbReference type="SUPFAM" id="SSF81593">
    <property type="entry name" value="Nucleotidyltransferase substrate binding subunit/domain"/>
    <property type="match status" value="1"/>
</dbReference>
<dbReference type="Proteomes" id="UP000034160">
    <property type="component" value="Unassembled WGS sequence"/>
</dbReference>